<accession>A0A382JEU0</accession>
<dbReference type="EMBL" id="UINC01073678">
    <property type="protein sequence ID" value="SVC10248.1"/>
    <property type="molecule type" value="Genomic_DNA"/>
</dbReference>
<reference evidence="1" key="1">
    <citation type="submission" date="2018-05" db="EMBL/GenBank/DDBJ databases">
        <authorList>
            <person name="Lanie J.A."/>
            <person name="Ng W.-L."/>
            <person name="Kazmierczak K.M."/>
            <person name="Andrzejewski T.M."/>
            <person name="Davidsen T.M."/>
            <person name="Wayne K.J."/>
            <person name="Tettelin H."/>
            <person name="Glass J.I."/>
            <person name="Rusch D."/>
            <person name="Podicherti R."/>
            <person name="Tsui H.-C.T."/>
            <person name="Winkler M.E."/>
        </authorList>
    </citation>
    <scope>NUCLEOTIDE SEQUENCE</scope>
</reference>
<organism evidence="1">
    <name type="scientific">marine metagenome</name>
    <dbReference type="NCBI Taxonomy" id="408172"/>
    <lineage>
        <taxon>unclassified sequences</taxon>
        <taxon>metagenomes</taxon>
        <taxon>ecological metagenomes</taxon>
    </lineage>
</organism>
<name>A0A382JEU0_9ZZZZ</name>
<dbReference type="AlphaFoldDB" id="A0A382JEU0"/>
<gene>
    <name evidence="1" type="ORF">METZ01_LOCUS263102</name>
</gene>
<feature type="non-terminal residue" evidence="1">
    <location>
        <position position="36"/>
    </location>
</feature>
<sequence length="36" mass="3926">MNEPTSSKSSKSTSIDINNLCLTFETQTEPVHALSD</sequence>
<proteinExistence type="predicted"/>
<protein>
    <submittedName>
        <fullName evidence="1">Uncharacterized protein</fullName>
    </submittedName>
</protein>
<evidence type="ECO:0000313" key="1">
    <source>
        <dbReference type="EMBL" id="SVC10248.1"/>
    </source>
</evidence>